<dbReference type="GO" id="GO:0005524">
    <property type="term" value="F:ATP binding"/>
    <property type="evidence" value="ECO:0007669"/>
    <property type="project" value="InterPro"/>
</dbReference>
<dbReference type="GO" id="GO:0019700">
    <property type="term" value="P:organic phosphonate catabolic process"/>
    <property type="evidence" value="ECO:0007669"/>
    <property type="project" value="TreeGrafter"/>
</dbReference>
<dbReference type="AlphaFoldDB" id="A0A377TIL7"/>
<gene>
    <name evidence="2" type="primary">phnK_2</name>
    <name evidence="2" type="ORF">NCTC9140_01186</name>
</gene>
<evidence type="ECO:0000313" key="3">
    <source>
        <dbReference type="Proteomes" id="UP000254938"/>
    </source>
</evidence>
<reference evidence="2 3" key="1">
    <citation type="submission" date="2018-06" db="EMBL/GenBank/DDBJ databases">
        <authorList>
            <consortium name="Pathogen Informatics"/>
            <person name="Doyle S."/>
        </authorList>
    </citation>
    <scope>NUCLEOTIDE SEQUENCE [LARGE SCALE GENOMIC DNA]</scope>
    <source>
        <strain evidence="2 3">NCTC9140</strain>
    </source>
</reference>
<dbReference type="Gene3D" id="3.40.50.300">
    <property type="entry name" value="P-loop containing nucleotide triphosphate hydrolases"/>
    <property type="match status" value="1"/>
</dbReference>
<dbReference type="InterPro" id="IPR027417">
    <property type="entry name" value="P-loop_NTPase"/>
</dbReference>
<keyword evidence="2" id="KW-0378">Hydrolase</keyword>
<proteinExistence type="predicted"/>
<protein>
    <submittedName>
        <fullName evidence="2">Phosphonate C-P lyase system protein PhnK</fullName>
        <ecNumber evidence="2">3.6.3.-</ecNumber>
    </submittedName>
</protein>
<dbReference type="EC" id="3.6.3.-" evidence="2"/>
<evidence type="ECO:0000259" key="1">
    <source>
        <dbReference type="Pfam" id="PF00005"/>
    </source>
</evidence>
<name>A0A377TIL7_KLEPN</name>
<dbReference type="Pfam" id="PF00005">
    <property type="entry name" value="ABC_tran"/>
    <property type="match status" value="1"/>
</dbReference>
<sequence>MVLDDSGQRMFVCSDTDYCRQQSEGQKKNQPLLAVNNLTHLYAPDKGFRDVSFELWPGEVLGIVGESGSGKTTC</sequence>
<dbReference type="GO" id="GO:0016829">
    <property type="term" value="F:lyase activity"/>
    <property type="evidence" value="ECO:0007669"/>
    <property type="project" value="UniProtKB-KW"/>
</dbReference>
<evidence type="ECO:0000313" key="2">
    <source>
        <dbReference type="EMBL" id="STS79505.1"/>
    </source>
</evidence>
<dbReference type="Proteomes" id="UP000254938">
    <property type="component" value="Unassembled WGS sequence"/>
</dbReference>
<dbReference type="InterPro" id="IPR003439">
    <property type="entry name" value="ABC_transporter-like_ATP-bd"/>
</dbReference>
<feature type="domain" description="ABC transporter" evidence="1">
    <location>
        <begin position="49"/>
        <end position="73"/>
    </location>
</feature>
<dbReference type="GO" id="GO:0016887">
    <property type="term" value="F:ATP hydrolysis activity"/>
    <property type="evidence" value="ECO:0007669"/>
    <property type="project" value="InterPro"/>
</dbReference>
<dbReference type="EMBL" id="UGKQ01000007">
    <property type="protein sequence ID" value="STS79505.1"/>
    <property type="molecule type" value="Genomic_DNA"/>
</dbReference>
<dbReference type="PANTHER" id="PTHR42764:SF1">
    <property type="entry name" value="PHOSPHONATES UTILIZATION ATP-BINDING PROTEIN PHNK-RELATED"/>
    <property type="match status" value="1"/>
</dbReference>
<dbReference type="SUPFAM" id="SSF52540">
    <property type="entry name" value="P-loop containing nucleoside triphosphate hydrolases"/>
    <property type="match status" value="1"/>
</dbReference>
<organism evidence="2 3">
    <name type="scientific">Klebsiella pneumoniae</name>
    <dbReference type="NCBI Taxonomy" id="573"/>
    <lineage>
        <taxon>Bacteria</taxon>
        <taxon>Pseudomonadati</taxon>
        <taxon>Pseudomonadota</taxon>
        <taxon>Gammaproteobacteria</taxon>
        <taxon>Enterobacterales</taxon>
        <taxon>Enterobacteriaceae</taxon>
        <taxon>Klebsiella/Raoultella group</taxon>
        <taxon>Klebsiella</taxon>
        <taxon>Klebsiella pneumoniae complex</taxon>
    </lineage>
</organism>
<accession>A0A377TIL7</accession>
<dbReference type="PANTHER" id="PTHR42764">
    <property type="entry name" value="PHOSPHONATES UTILIZATION ATP-BINDING PROTEIN PHNK-RELATED"/>
    <property type="match status" value="1"/>
</dbReference>
<keyword evidence="2" id="KW-0456">Lyase</keyword>